<evidence type="ECO:0000313" key="1">
    <source>
        <dbReference type="EMBL" id="CAD8464524.1"/>
    </source>
</evidence>
<name>A0A7S0DSY7_9EUKA</name>
<organism evidence="1">
    <name type="scientific">Amorphochlora amoebiformis</name>
    <dbReference type="NCBI Taxonomy" id="1561963"/>
    <lineage>
        <taxon>Eukaryota</taxon>
        <taxon>Sar</taxon>
        <taxon>Rhizaria</taxon>
        <taxon>Cercozoa</taxon>
        <taxon>Chlorarachniophyceae</taxon>
        <taxon>Amorphochlora</taxon>
    </lineage>
</organism>
<reference evidence="1" key="1">
    <citation type="submission" date="2021-01" db="EMBL/GenBank/DDBJ databases">
        <authorList>
            <person name="Corre E."/>
            <person name="Pelletier E."/>
            <person name="Niang G."/>
            <person name="Scheremetjew M."/>
            <person name="Finn R."/>
            <person name="Kale V."/>
            <person name="Holt S."/>
            <person name="Cochrane G."/>
            <person name="Meng A."/>
            <person name="Brown T."/>
            <person name="Cohen L."/>
        </authorList>
    </citation>
    <scope>NUCLEOTIDE SEQUENCE</scope>
    <source>
        <strain evidence="1">CCMP2058</strain>
    </source>
</reference>
<dbReference type="AlphaFoldDB" id="A0A7S0DSY7"/>
<protein>
    <submittedName>
        <fullName evidence="1">Uncharacterized protein</fullName>
    </submittedName>
</protein>
<proteinExistence type="predicted"/>
<dbReference type="EMBL" id="HBEM01034375">
    <property type="protein sequence ID" value="CAD8464524.1"/>
    <property type="molecule type" value="Transcribed_RNA"/>
</dbReference>
<sequence>MDVLYALLVSDAIARLTSRQEKLQERAIIDSTHLSNIVRGMKAVFRQLQEPQHPTTRKKRVEWQKNDDETTKHQILEHGSKVLLYVWEYTDVLIFGNRLCELRDILYEDPLTKMEEAVEKLQKLGPPDSQAFRKYERMQESIETLRFTRLQRLDNEGEALPSGIKTMMDTLSVYILLSYIFLSSARELEPTLLQIFSISSGIVKASDLLSHVFSSIGNFFHLNAEATCFAVLASWLLVVRNLIRDLESPFDGAVHLRRMVITNSIFSIRRDVEFALRDMDLCSVWDQAQRSSQDSVKFS</sequence>
<gene>
    <name evidence="1" type="ORF">LAMO00422_LOCUS23490</name>
</gene>
<accession>A0A7S0DSY7</accession>